<evidence type="ECO:0000256" key="7">
    <source>
        <dbReference type="ARBA" id="ARBA00023054"/>
    </source>
</evidence>
<evidence type="ECO:0000313" key="12">
    <source>
        <dbReference type="Proteomes" id="UP000265100"/>
    </source>
</evidence>
<keyword evidence="8" id="KW-0966">Cell projection</keyword>
<reference evidence="12" key="2">
    <citation type="submission" date="2023-03" db="EMBL/GenBank/DDBJ databases">
        <authorList>
            <consortium name="Wellcome Sanger Institute Data Sharing"/>
        </authorList>
    </citation>
    <scope>NUCLEOTIDE SEQUENCE [LARGE SCALE GENOMIC DNA]</scope>
</reference>
<feature type="region of interest" description="Disordered" evidence="10">
    <location>
        <begin position="482"/>
        <end position="533"/>
    </location>
</feature>
<comment type="similarity">
    <text evidence="4">Belongs to the paralemmin family.</text>
</comment>
<comment type="subcellular location">
    <subcellularLocation>
        <location evidence="1">Cell projection</location>
        <location evidence="1">Dendrite</location>
    </subcellularLocation>
    <subcellularLocation>
        <location evidence="3">Cell projection</location>
        <location evidence="3">Dendritic spine</location>
    </subcellularLocation>
    <subcellularLocation>
        <location evidence="2">Cytoplasm</location>
    </subcellularLocation>
</comment>
<dbReference type="GO" id="GO:0016020">
    <property type="term" value="C:membrane"/>
    <property type="evidence" value="ECO:0007669"/>
    <property type="project" value="InterPro"/>
</dbReference>
<dbReference type="AlphaFoldDB" id="A0AAX7SVV0"/>
<reference evidence="11 12" key="1">
    <citation type="submission" date="2018-05" db="EMBL/GenBank/DDBJ databases">
        <authorList>
            <person name="Datahose"/>
        </authorList>
    </citation>
    <scope>NUCLEOTIDE SEQUENCE</scope>
</reference>
<accession>A0AAX7SVV0</accession>
<dbReference type="GeneTree" id="ENSGT00940000157718"/>
<dbReference type="GO" id="GO:0005737">
    <property type="term" value="C:cytoplasm"/>
    <property type="evidence" value="ECO:0007669"/>
    <property type="project" value="UniProtKB-SubCell"/>
</dbReference>
<dbReference type="PANTHER" id="PTHR46881">
    <property type="entry name" value="PALMDELPHIN"/>
    <property type="match status" value="1"/>
</dbReference>
<dbReference type="GO" id="GO:0043197">
    <property type="term" value="C:dendritic spine"/>
    <property type="evidence" value="ECO:0007669"/>
    <property type="project" value="UniProtKB-SubCell"/>
</dbReference>
<dbReference type="GO" id="GO:0008360">
    <property type="term" value="P:regulation of cell shape"/>
    <property type="evidence" value="ECO:0007669"/>
    <property type="project" value="InterPro"/>
</dbReference>
<protein>
    <recommendedName>
        <fullName evidence="9">Palmdelphin</fullName>
    </recommendedName>
</protein>
<keyword evidence="7" id="KW-0175">Coiled coil</keyword>
<proteinExistence type="inferred from homology"/>
<dbReference type="Pfam" id="PF03285">
    <property type="entry name" value="Paralemmin"/>
    <property type="match status" value="2"/>
</dbReference>
<keyword evidence="12" id="KW-1185">Reference proteome</keyword>
<dbReference type="Ensembl" id="ENSACLT00000069403.1">
    <property type="protein sequence ID" value="ENSACLP00000046426.1"/>
    <property type="gene ID" value="ENSACLG00000037952.1"/>
</dbReference>
<reference evidence="11" key="4">
    <citation type="submission" date="2025-09" db="UniProtKB">
        <authorList>
            <consortium name="Ensembl"/>
        </authorList>
    </citation>
    <scope>IDENTIFICATION</scope>
</reference>
<sequence>MEESDLLQERLQAITQKHRIQEDIKKKKVKLDQEKFKLQHLKKKALREQWLLRDSNNGVDCTQQQSFLSDREHTRALQLSIHSRVELEKGPKRRQLWCRIEMEVDSLEREESMISVNESFILSRLKAVEKSPEDIIKEAHNSFVPEPLHITTAIPESFSSPASEQSLFNMQLNVAKNTLTGERSVLSTPDVLLKDFHQNTGLRVPDDVQKCVCALNSQQASRGQNGVSELSANEVEHLLRNATMHGQAKHQNWNRVEEHDLRKQPGHYDVLQRHKADKDFSSNENSQRNPHSEHHYCNQDSCLIKNEGRSQQSNLTESCVTRLDHYGNQRDCHCSSYPVTNCHRLQEGGSASHQPSGMTRSSSRITEPSRCCVPLRTHDQEILTHTRFSYTPCYIPAIDYISEEEHYRPSLYQSNRQTGNRHRAPLTGDDPPCTVLSVLDTAEPITAIFMGFQSALDESRQVREFEGSLKAELVIVEDDEDYDDSNMKEKKSHGHIPKPSASNRAAAHVQGLGDGHRESAVGPGVRKIRKKQQPCCSVC</sequence>
<dbReference type="Proteomes" id="UP000265100">
    <property type="component" value="Chromosome 18"/>
</dbReference>
<evidence type="ECO:0000256" key="9">
    <source>
        <dbReference type="ARBA" id="ARBA00040857"/>
    </source>
</evidence>
<evidence type="ECO:0000313" key="11">
    <source>
        <dbReference type="Ensembl" id="ENSACLP00000046426.1"/>
    </source>
</evidence>
<evidence type="ECO:0000256" key="3">
    <source>
        <dbReference type="ARBA" id="ARBA00004552"/>
    </source>
</evidence>
<dbReference type="InterPro" id="IPR004965">
    <property type="entry name" value="Paralemmin"/>
</dbReference>
<keyword evidence="5" id="KW-0963">Cytoplasm</keyword>
<evidence type="ECO:0000256" key="6">
    <source>
        <dbReference type="ARBA" id="ARBA00023018"/>
    </source>
</evidence>
<keyword evidence="6" id="KW-0770">Synapse</keyword>
<evidence type="ECO:0000256" key="8">
    <source>
        <dbReference type="ARBA" id="ARBA00023273"/>
    </source>
</evidence>
<organism evidence="11 12">
    <name type="scientific">Astatotilapia calliptera</name>
    <name type="common">Eastern happy</name>
    <name type="synonym">Chromis callipterus</name>
    <dbReference type="NCBI Taxonomy" id="8154"/>
    <lineage>
        <taxon>Eukaryota</taxon>
        <taxon>Metazoa</taxon>
        <taxon>Chordata</taxon>
        <taxon>Craniata</taxon>
        <taxon>Vertebrata</taxon>
        <taxon>Euteleostomi</taxon>
        <taxon>Actinopterygii</taxon>
        <taxon>Neopterygii</taxon>
        <taxon>Teleostei</taxon>
        <taxon>Neoteleostei</taxon>
        <taxon>Acanthomorphata</taxon>
        <taxon>Ovalentaria</taxon>
        <taxon>Cichlomorphae</taxon>
        <taxon>Cichliformes</taxon>
        <taxon>Cichlidae</taxon>
        <taxon>African cichlids</taxon>
        <taxon>Pseudocrenilabrinae</taxon>
        <taxon>Haplochromini</taxon>
        <taxon>Astatotilapia</taxon>
    </lineage>
</organism>
<name>A0AAX7SVV0_ASTCA</name>
<evidence type="ECO:0000256" key="1">
    <source>
        <dbReference type="ARBA" id="ARBA00004279"/>
    </source>
</evidence>
<evidence type="ECO:0000256" key="2">
    <source>
        <dbReference type="ARBA" id="ARBA00004496"/>
    </source>
</evidence>
<dbReference type="PANTHER" id="PTHR46881:SF1">
    <property type="entry name" value="PALMDELPHIN"/>
    <property type="match status" value="1"/>
</dbReference>
<evidence type="ECO:0000256" key="10">
    <source>
        <dbReference type="SAM" id="MobiDB-lite"/>
    </source>
</evidence>
<reference evidence="11" key="3">
    <citation type="submission" date="2025-08" db="UniProtKB">
        <authorList>
            <consortium name="Ensembl"/>
        </authorList>
    </citation>
    <scope>IDENTIFICATION</scope>
</reference>
<evidence type="ECO:0000256" key="5">
    <source>
        <dbReference type="ARBA" id="ARBA00022490"/>
    </source>
</evidence>
<evidence type="ECO:0000256" key="4">
    <source>
        <dbReference type="ARBA" id="ARBA00005756"/>
    </source>
</evidence>